<feature type="domain" description="C2H2-type" evidence="9">
    <location>
        <begin position="1167"/>
        <end position="1198"/>
    </location>
</feature>
<feature type="compositionally biased region" description="Polar residues" evidence="8">
    <location>
        <begin position="286"/>
        <end position="297"/>
    </location>
</feature>
<evidence type="ECO:0000256" key="2">
    <source>
        <dbReference type="ARBA" id="ARBA00022723"/>
    </source>
</evidence>
<evidence type="ECO:0000313" key="11">
    <source>
        <dbReference type="Proteomes" id="UP001151699"/>
    </source>
</evidence>
<feature type="compositionally biased region" description="Low complexity" evidence="8">
    <location>
        <begin position="301"/>
        <end position="312"/>
    </location>
</feature>
<dbReference type="Proteomes" id="UP001151699">
    <property type="component" value="Chromosome C"/>
</dbReference>
<feature type="domain" description="C2H2-type" evidence="9">
    <location>
        <begin position="700"/>
        <end position="722"/>
    </location>
</feature>
<dbReference type="PANTHER" id="PTHR24376">
    <property type="entry name" value="ZINC FINGER PROTEIN"/>
    <property type="match status" value="1"/>
</dbReference>
<dbReference type="EMBL" id="WJQU01000004">
    <property type="protein sequence ID" value="KAJ6635765.1"/>
    <property type="molecule type" value="Genomic_DNA"/>
</dbReference>
<comment type="subcellular location">
    <subcellularLocation>
        <location evidence="1">Nucleus</location>
    </subcellularLocation>
</comment>
<reference evidence="10" key="1">
    <citation type="submission" date="2022-07" db="EMBL/GenBank/DDBJ databases">
        <authorList>
            <person name="Trinca V."/>
            <person name="Uliana J.V.C."/>
            <person name="Torres T.T."/>
            <person name="Ward R.J."/>
            <person name="Monesi N."/>
        </authorList>
    </citation>
    <scope>NUCLEOTIDE SEQUENCE</scope>
    <source>
        <strain evidence="10">HSMRA1968</strain>
        <tissue evidence="10">Whole embryos</tissue>
    </source>
</reference>
<feature type="compositionally biased region" description="Polar residues" evidence="8">
    <location>
        <begin position="196"/>
        <end position="213"/>
    </location>
</feature>
<keyword evidence="2" id="KW-0479">Metal-binding</keyword>
<feature type="compositionally biased region" description="Polar residues" evidence="8">
    <location>
        <begin position="238"/>
        <end position="261"/>
    </location>
</feature>
<evidence type="ECO:0000256" key="4">
    <source>
        <dbReference type="ARBA" id="ARBA00022771"/>
    </source>
</evidence>
<feature type="compositionally biased region" description="Polar residues" evidence="8">
    <location>
        <begin position="168"/>
        <end position="185"/>
    </location>
</feature>
<dbReference type="SUPFAM" id="SSF57667">
    <property type="entry name" value="beta-beta-alpha zinc fingers"/>
    <property type="match status" value="2"/>
</dbReference>
<evidence type="ECO:0000256" key="8">
    <source>
        <dbReference type="SAM" id="MobiDB-lite"/>
    </source>
</evidence>
<keyword evidence="11" id="KW-1185">Reference proteome</keyword>
<keyword evidence="6" id="KW-0539">Nucleus</keyword>
<dbReference type="GO" id="GO:0001228">
    <property type="term" value="F:DNA-binding transcription activator activity, RNA polymerase II-specific"/>
    <property type="evidence" value="ECO:0007669"/>
    <property type="project" value="TreeGrafter"/>
</dbReference>
<keyword evidence="5" id="KW-0862">Zinc</keyword>
<evidence type="ECO:0000256" key="5">
    <source>
        <dbReference type="ARBA" id="ARBA00022833"/>
    </source>
</evidence>
<evidence type="ECO:0000256" key="3">
    <source>
        <dbReference type="ARBA" id="ARBA00022737"/>
    </source>
</evidence>
<dbReference type="PROSITE" id="PS00028">
    <property type="entry name" value="ZINC_FINGER_C2H2_1"/>
    <property type="match status" value="8"/>
</dbReference>
<dbReference type="InterPro" id="IPR013087">
    <property type="entry name" value="Znf_C2H2_type"/>
</dbReference>
<evidence type="ECO:0000256" key="7">
    <source>
        <dbReference type="PROSITE-ProRule" id="PRU00042"/>
    </source>
</evidence>
<dbReference type="SMART" id="SM00355">
    <property type="entry name" value="ZnF_C2H2"/>
    <property type="match status" value="26"/>
</dbReference>
<protein>
    <submittedName>
        <fullName evidence="10">Zinc finger protein</fullName>
    </submittedName>
</protein>
<evidence type="ECO:0000259" key="9">
    <source>
        <dbReference type="PROSITE" id="PS50157"/>
    </source>
</evidence>
<dbReference type="PANTHER" id="PTHR24376:SF235">
    <property type="entry name" value="C2H2-TYPE DOMAIN-CONTAINING PROTEIN"/>
    <property type="match status" value="1"/>
</dbReference>
<name>A0A9Q0MPN6_9DIPT</name>
<dbReference type="GO" id="GO:0005634">
    <property type="term" value="C:nucleus"/>
    <property type="evidence" value="ECO:0007669"/>
    <property type="project" value="UniProtKB-SubCell"/>
</dbReference>
<dbReference type="InterPro" id="IPR036236">
    <property type="entry name" value="Znf_C2H2_sf"/>
</dbReference>
<dbReference type="Gene3D" id="3.30.160.60">
    <property type="entry name" value="Classic Zinc Finger"/>
    <property type="match status" value="4"/>
</dbReference>
<evidence type="ECO:0000256" key="6">
    <source>
        <dbReference type="ARBA" id="ARBA00023242"/>
    </source>
</evidence>
<feature type="region of interest" description="Disordered" evidence="8">
    <location>
        <begin position="1347"/>
        <end position="1366"/>
    </location>
</feature>
<dbReference type="GO" id="GO:0000978">
    <property type="term" value="F:RNA polymerase II cis-regulatory region sequence-specific DNA binding"/>
    <property type="evidence" value="ECO:0007669"/>
    <property type="project" value="TreeGrafter"/>
</dbReference>
<gene>
    <name evidence="10" type="primary">ZNF850_3</name>
    <name evidence="10" type="ORF">Bhyg_14351</name>
</gene>
<organism evidence="10 11">
    <name type="scientific">Pseudolycoriella hygida</name>
    <dbReference type="NCBI Taxonomy" id="35572"/>
    <lineage>
        <taxon>Eukaryota</taxon>
        <taxon>Metazoa</taxon>
        <taxon>Ecdysozoa</taxon>
        <taxon>Arthropoda</taxon>
        <taxon>Hexapoda</taxon>
        <taxon>Insecta</taxon>
        <taxon>Pterygota</taxon>
        <taxon>Neoptera</taxon>
        <taxon>Endopterygota</taxon>
        <taxon>Diptera</taxon>
        <taxon>Nematocera</taxon>
        <taxon>Sciaroidea</taxon>
        <taxon>Sciaridae</taxon>
        <taxon>Pseudolycoriella</taxon>
    </lineage>
</organism>
<dbReference type="Pfam" id="PF00096">
    <property type="entry name" value="zf-C2H2"/>
    <property type="match status" value="1"/>
</dbReference>
<dbReference type="OrthoDB" id="9970574at2759"/>
<feature type="domain" description="C2H2-type" evidence="9">
    <location>
        <begin position="1096"/>
        <end position="1123"/>
    </location>
</feature>
<feature type="domain" description="C2H2-type" evidence="9">
    <location>
        <begin position="1228"/>
        <end position="1255"/>
    </location>
</feature>
<keyword evidence="3" id="KW-0677">Repeat</keyword>
<evidence type="ECO:0000313" key="10">
    <source>
        <dbReference type="EMBL" id="KAJ6635765.1"/>
    </source>
</evidence>
<comment type="caution">
    <text evidence="10">The sequence shown here is derived from an EMBL/GenBank/DDBJ whole genome shotgun (WGS) entry which is preliminary data.</text>
</comment>
<evidence type="ECO:0000256" key="1">
    <source>
        <dbReference type="ARBA" id="ARBA00004123"/>
    </source>
</evidence>
<feature type="domain" description="C2H2-type" evidence="9">
    <location>
        <begin position="1034"/>
        <end position="1057"/>
    </location>
</feature>
<sequence length="1409" mass="161707">MSDNFQYRCKVCDTSFKKFILFEGHFDFNAKCREKHGTFLQCFECWQEFQHTAGLKYHLEYHHTKIVRKIPKVPKITLKKQWNFKNIPQSVNGITSEQNGSLNHEPQFVIQLKKQMSGRLKPAESTKSQEFVSNKQQKSADSMKSQDFANSKPKSTEFTKPQDFVSGKQKSTESTTSQDFINSKQKSPEFTKAQDFVSNKRTSAEPTNSQDSGSSKRRSIEPTKSQDFVRSKRRSAEPTKTQDFVSNTRRSAEPTKSQDSGSSKRRSIEPTKSQNFVGIKRRSAESTKSQDLVSVSSVPPAEIESTSATSSELVPNIPSNTPPKATQCHICKIKVRNSLRLEKHILCHSEGNVQCEICKIRFTGVTLYWHLKLIHKMNDPGKYKCSTCKQLCPSAETLGIFSFLILKSMLKFLPKCQISAKHEKGHRKSVIEKKVLTLKKQASRIASVPLTDCCKICKVPAKGVRLARHMQVHKYGKFKCCNIRFTVSSLIWHQKRVHPEINFSLLARQCNICKAILASPIALRKHVKVHEIGTLKCEICNIKFTPVSLMIHDRKFHPELQRSFGKQKCEVCKVTCYNRAEIESHVEMHKTGKFNCESCNISFTEKALELHKKRFHPESNATCSICNGTFSNLPQHIKVHSIGNVKCEICGIRFTLNSLAHHYKTFHPHEKLRSTQSIKLMRHNQYLNRKRIKMALSAKFQCKECKLCFHDAKKLSDHSKVHISGGLKCHICNIRFTKTSLAFHLKRFHSDVDRKKRILRALHRHIAEELKSLSETDATQIPIILEDQYQQLMSHNTMIHQCIICKLPCGLGSKLDNHMMVHIEGEYKCQFCNIWFTKISLERHQKRFHLEFYEERTSNGIKLVKELGEDIKENTFADERQTSHRCDICRSECGGEEKLAQHKQMHITGKVECEICQIRFSECAYRYHRNRYHPELRQAPKAPEMLQCSICKIKCSDSKRLEVHMTVHTEADTECDICNIPYTKAALNIHNRRMHPHIVPDHVNEIIRKALARNPSASGAALRHVTGESSETGFPCTICEMNFVKQKDFFTHMKIHAYGDLRCPVCQTWFTKMSLDYHCKRFHPELTIAKGPKDQLQCDKCPYICTEPARLQDHMKVHQGNLKCVICNIVFTKAGLVYHYKQFHPNTPKKDRILRAIENYAAKKALHNCDKCGKSFTRICYLTLHRNRKCLRNIQERNPIPIDCKIVLDCKNVALSNNDVGSGETEAYQCYVCREEFTSVSQLKYHLSSHLAIKAENGIEEADFDQMDESSSDRMDIETEGGADHAILSEVDIQNLMTMENGGNDDQPSTSQSNNDEVIEIISSDDDDEDYATIRYQMNNANLRMKQEPSSMHASNGGPSTWDSSCGSGYNQVDVSQTFYCYFCNKRCNTLVELGEHEKICNIKLETIY</sequence>
<feature type="region of interest" description="Disordered" evidence="8">
    <location>
        <begin position="115"/>
        <end position="319"/>
    </location>
</feature>
<feature type="compositionally biased region" description="Basic and acidic residues" evidence="8">
    <location>
        <begin position="227"/>
        <end position="237"/>
    </location>
</feature>
<proteinExistence type="predicted"/>
<keyword evidence="4 7" id="KW-0863">Zinc-finger</keyword>
<dbReference type="GO" id="GO:0008270">
    <property type="term" value="F:zinc ion binding"/>
    <property type="evidence" value="ECO:0007669"/>
    <property type="project" value="UniProtKB-KW"/>
</dbReference>
<feature type="domain" description="C2H2-type" evidence="9">
    <location>
        <begin position="40"/>
        <end position="62"/>
    </location>
</feature>
<dbReference type="PROSITE" id="PS50157">
    <property type="entry name" value="ZINC_FINGER_C2H2_2"/>
    <property type="match status" value="6"/>
</dbReference>
<accession>A0A9Q0MPN6</accession>
<feature type="compositionally biased region" description="Polar residues" evidence="8">
    <location>
        <begin position="125"/>
        <end position="159"/>
    </location>
</feature>